<reference evidence="1" key="2">
    <citation type="submission" date="2023-06" db="EMBL/GenBank/DDBJ databases">
        <authorList>
            <consortium name="Lawrence Berkeley National Laboratory"/>
            <person name="Haridas S."/>
            <person name="Hensen N."/>
            <person name="Bonometti L."/>
            <person name="Westerberg I."/>
            <person name="Brannstrom I.O."/>
            <person name="Guillou S."/>
            <person name="Cros-Aarteil S."/>
            <person name="Calhoun S."/>
            <person name="Kuo A."/>
            <person name="Mondo S."/>
            <person name="Pangilinan J."/>
            <person name="Riley R."/>
            <person name="Labutti K."/>
            <person name="Andreopoulos B."/>
            <person name="Lipzen A."/>
            <person name="Chen C."/>
            <person name="Yanf M."/>
            <person name="Daum C."/>
            <person name="Ng V."/>
            <person name="Clum A."/>
            <person name="Steindorff A."/>
            <person name="Ohm R."/>
            <person name="Martin F."/>
            <person name="Silar P."/>
            <person name="Natvig D."/>
            <person name="Lalanne C."/>
            <person name="Gautier V."/>
            <person name="Ament-Velasquez S.L."/>
            <person name="Kruys A."/>
            <person name="Hutchinson M.I."/>
            <person name="Powell A.J."/>
            <person name="Barry K."/>
            <person name="Miller A.N."/>
            <person name="Grigoriev I.V."/>
            <person name="Debuchy R."/>
            <person name="Gladieux P."/>
            <person name="Thoren M.H."/>
            <person name="Johannesson H."/>
        </authorList>
    </citation>
    <scope>NUCLEOTIDE SEQUENCE</scope>
    <source>
        <strain evidence="1">CBS 958.72</strain>
    </source>
</reference>
<evidence type="ECO:0000313" key="1">
    <source>
        <dbReference type="EMBL" id="KAK3360957.1"/>
    </source>
</evidence>
<accession>A0AAE0JT13</accession>
<gene>
    <name evidence="1" type="ORF">B0T24DRAFT_539853</name>
</gene>
<keyword evidence="2" id="KW-1185">Reference proteome</keyword>
<dbReference type="EMBL" id="JAULSN010000013">
    <property type="protein sequence ID" value="KAK3360957.1"/>
    <property type="molecule type" value="Genomic_DNA"/>
</dbReference>
<protein>
    <submittedName>
        <fullName evidence="1">Uncharacterized protein</fullName>
    </submittedName>
</protein>
<sequence>METAWTQSPIGDSALEAIFASDQDMYPVAALSFQRFRSWVSAWPELSICFSAPAAHPPATSGSPQLPLAGVIVVLPLRRAHWEDLLVGRIKEADIDAETMFPARLGAGVGDNSPHLVEEGGEEVGVHVFHIERFAALPEGGHVSTAATGMGATKKRFAEFALDQVARRAAAIGRGARRWSIVGFSALTATPAGKKTFERVGFTSTGYREILFSRSNAKPTENDREAPSSREIEMLCLYPGERTGERPVDMVGKDCTIVSSSEMAVRR</sequence>
<dbReference type="AlphaFoldDB" id="A0AAE0JT13"/>
<reference evidence="1" key="1">
    <citation type="journal article" date="2023" name="Mol. Phylogenet. Evol.">
        <title>Genome-scale phylogeny and comparative genomics of the fungal order Sordariales.</title>
        <authorList>
            <person name="Hensen N."/>
            <person name="Bonometti L."/>
            <person name="Westerberg I."/>
            <person name="Brannstrom I.O."/>
            <person name="Guillou S."/>
            <person name="Cros-Aarteil S."/>
            <person name="Calhoun S."/>
            <person name="Haridas S."/>
            <person name="Kuo A."/>
            <person name="Mondo S."/>
            <person name="Pangilinan J."/>
            <person name="Riley R."/>
            <person name="LaButti K."/>
            <person name="Andreopoulos B."/>
            <person name="Lipzen A."/>
            <person name="Chen C."/>
            <person name="Yan M."/>
            <person name="Daum C."/>
            <person name="Ng V."/>
            <person name="Clum A."/>
            <person name="Steindorff A."/>
            <person name="Ohm R.A."/>
            <person name="Martin F."/>
            <person name="Silar P."/>
            <person name="Natvig D.O."/>
            <person name="Lalanne C."/>
            <person name="Gautier V."/>
            <person name="Ament-Velasquez S.L."/>
            <person name="Kruys A."/>
            <person name="Hutchinson M.I."/>
            <person name="Powell A.J."/>
            <person name="Barry K."/>
            <person name="Miller A.N."/>
            <person name="Grigoriev I.V."/>
            <person name="Debuchy R."/>
            <person name="Gladieux P."/>
            <person name="Hiltunen Thoren M."/>
            <person name="Johannesson H."/>
        </authorList>
    </citation>
    <scope>NUCLEOTIDE SEQUENCE</scope>
    <source>
        <strain evidence="1">CBS 958.72</strain>
    </source>
</reference>
<comment type="caution">
    <text evidence="1">The sequence shown here is derived from an EMBL/GenBank/DDBJ whole genome shotgun (WGS) entry which is preliminary data.</text>
</comment>
<dbReference type="Proteomes" id="UP001287356">
    <property type="component" value="Unassembled WGS sequence"/>
</dbReference>
<name>A0AAE0JT13_9PEZI</name>
<organism evidence="1 2">
    <name type="scientific">Lasiosphaeria ovina</name>
    <dbReference type="NCBI Taxonomy" id="92902"/>
    <lineage>
        <taxon>Eukaryota</taxon>
        <taxon>Fungi</taxon>
        <taxon>Dikarya</taxon>
        <taxon>Ascomycota</taxon>
        <taxon>Pezizomycotina</taxon>
        <taxon>Sordariomycetes</taxon>
        <taxon>Sordariomycetidae</taxon>
        <taxon>Sordariales</taxon>
        <taxon>Lasiosphaeriaceae</taxon>
        <taxon>Lasiosphaeria</taxon>
    </lineage>
</organism>
<evidence type="ECO:0000313" key="2">
    <source>
        <dbReference type="Proteomes" id="UP001287356"/>
    </source>
</evidence>
<proteinExistence type="predicted"/>